<reference evidence="2" key="1">
    <citation type="submission" date="2021-01" db="UniProtKB">
        <authorList>
            <consortium name="EnsemblMetazoa"/>
        </authorList>
    </citation>
    <scope>IDENTIFICATION</scope>
</reference>
<protein>
    <submittedName>
        <fullName evidence="2">Uncharacterized protein</fullName>
    </submittedName>
</protein>
<evidence type="ECO:0000313" key="3">
    <source>
        <dbReference type="Proteomes" id="UP000594260"/>
    </source>
</evidence>
<evidence type="ECO:0000313" key="2">
    <source>
        <dbReference type="EnsemblMetazoa" id="XP_022643370"/>
    </source>
</evidence>
<keyword evidence="1" id="KW-0732">Signal</keyword>
<organism evidence="2 3">
    <name type="scientific">Varroa destructor</name>
    <name type="common">Honeybee mite</name>
    <dbReference type="NCBI Taxonomy" id="109461"/>
    <lineage>
        <taxon>Eukaryota</taxon>
        <taxon>Metazoa</taxon>
        <taxon>Ecdysozoa</taxon>
        <taxon>Arthropoda</taxon>
        <taxon>Chelicerata</taxon>
        <taxon>Arachnida</taxon>
        <taxon>Acari</taxon>
        <taxon>Parasitiformes</taxon>
        <taxon>Mesostigmata</taxon>
        <taxon>Gamasina</taxon>
        <taxon>Dermanyssoidea</taxon>
        <taxon>Varroidae</taxon>
        <taxon>Varroa</taxon>
    </lineage>
</organism>
<dbReference type="KEGG" id="vde:111242810"/>
<keyword evidence="3" id="KW-1185">Reference proteome</keyword>
<evidence type="ECO:0000256" key="1">
    <source>
        <dbReference type="SAM" id="SignalP"/>
    </source>
</evidence>
<dbReference type="RefSeq" id="XP_022643370.1">
    <property type="nucleotide sequence ID" value="XM_022787635.1"/>
</dbReference>
<sequence length="133" mass="14957">MQIRRTSYQRGPRASAILLCGILAVLFDPCATSKPQDESSRAVQLCWERLIDAVRNLSDIQTFDPVEKRVIRVHDDESARPAIVSSSRLLTVTRRSEVYEVVNRSSPEGPVIDCCRIKCTLEELIRYGASIGH</sequence>
<dbReference type="Proteomes" id="UP000594260">
    <property type="component" value="Unplaced"/>
</dbReference>
<dbReference type="AlphaFoldDB" id="A0A7M7IX62"/>
<dbReference type="InParanoid" id="A0A7M7IX62"/>
<feature type="signal peptide" evidence="1">
    <location>
        <begin position="1"/>
        <end position="32"/>
    </location>
</feature>
<dbReference type="GeneID" id="111242810"/>
<name>A0A7M7IX62_VARDE</name>
<accession>A0A7M7IX62</accession>
<proteinExistence type="predicted"/>
<dbReference type="EnsemblMetazoa" id="XM_022787635">
    <property type="protein sequence ID" value="XP_022643370"/>
    <property type="gene ID" value="LOC111242810"/>
</dbReference>
<feature type="chain" id="PRO_5029490476" evidence="1">
    <location>
        <begin position="33"/>
        <end position="133"/>
    </location>
</feature>